<evidence type="ECO:0000256" key="4">
    <source>
        <dbReference type="ARBA" id="ARBA00022723"/>
    </source>
</evidence>
<comment type="similarity">
    <text evidence="8">Belongs to the DyP-type peroxidase family.</text>
</comment>
<evidence type="ECO:0000256" key="8">
    <source>
        <dbReference type="ARBA" id="ARBA00025737"/>
    </source>
</evidence>
<keyword evidence="4" id="KW-0479">Metal-binding</keyword>
<evidence type="ECO:0000259" key="10">
    <source>
        <dbReference type="Pfam" id="PF20628"/>
    </source>
</evidence>
<keyword evidence="6" id="KW-0560">Oxidoreductase</keyword>
<reference evidence="11 12" key="1">
    <citation type="submission" date="2019-08" db="EMBL/GenBank/DDBJ databases">
        <title>Lentzea from Indian Himalayas.</title>
        <authorList>
            <person name="Mandal S."/>
            <person name="Mallick Gupta A."/>
            <person name="Maiti P.K."/>
            <person name="Sarkar J."/>
            <person name="Mandal S."/>
        </authorList>
    </citation>
    <scope>NUCLEOTIDE SEQUENCE [LARGE SCALE GENOMIC DNA]</scope>
    <source>
        <strain evidence="11 12">PSKA42</strain>
    </source>
</reference>
<dbReference type="InterPro" id="IPR048328">
    <property type="entry name" value="Dyp_perox_C"/>
</dbReference>
<keyword evidence="3" id="KW-0349">Heme</keyword>
<evidence type="ECO:0000256" key="5">
    <source>
        <dbReference type="ARBA" id="ARBA00022729"/>
    </source>
</evidence>
<comment type="caution">
    <text evidence="11">The sequence shown here is derived from an EMBL/GenBank/DDBJ whole genome shotgun (WGS) entry which is preliminary data.</text>
</comment>
<dbReference type="RefSeq" id="WP_167979197.1">
    <property type="nucleotide sequence ID" value="NZ_VSRL01000263.1"/>
</dbReference>
<dbReference type="InterPro" id="IPR006314">
    <property type="entry name" value="Dyp_peroxidase"/>
</dbReference>
<keyword evidence="7" id="KW-0408">Iron</keyword>
<dbReference type="EMBL" id="VSRL01000263">
    <property type="protein sequence ID" value="NKE62567.1"/>
    <property type="molecule type" value="Genomic_DNA"/>
</dbReference>
<keyword evidence="5" id="KW-0732">Signal</keyword>
<dbReference type="InterPro" id="IPR011008">
    <property type="entry name" value="Dimeric_a/b-barrel"/>
</dbReference>
<evidence type="ECO:0000256" key="7">
    <source>
        <dbReference type="ARBA" id="ARBA00023004"/>
    </source>
</evidence>
<dbReference type="PROSITE" id="PS51404">
    <property type="entry name" value="DYP_PEROXIDASE"/>
    <property type="match status" value="1"/>
</dbReference>
<accession>A0ABX1FU74</accession>
<dbReference type="InterPro" id="IPR048327">
    <property type="entry name" value="Dyp_perox_N"/>
</dbReference>
<name>A0ABX1FU74_9PSEU</name>
<dbReference type="GO" id="GO:0004601">
    <property type="term" value="F:peroxidase activity"/>
    <property type="evidence" value="ECO:0007669"/>
    <property type="project" value="UniProtKB-KW"/>
</dbReference>
<dbReference type="Pfam" id="PF04261">
    <property type="entry name" value="Dyp_perox_N"/>
    <property type="match status" value="1"/>
</dbReference>
<dbReference type="Pfam" id="PF20628">
    <property type="entry name" value="Dyp_perox_C"/>
    <property type="match status" value="1"/>
</dbReference>
<dbReference type="PANTHER" id="PTHR30521">
    <property type="entry name" value="DEFERROCHELATASE/PEROXIDASE"/>
    <property type="match status" value="1"/>
</dbReference>
<gene>
    <name evidence="11" type="ORF">FXN61_39900</name>
</gene>
<evidence type="ECO:0000256" key="2">
    <source>
        <dbReference type="ARBA" id="ARBA00022559"/>
    </source>
</evidence>
<dbReference type="Proteomes" id="UP001515943">
    <property type="component" value="Unassembled WGS sequence"/>
</dbReference>
<proteinExistence type="inferred from homology"/>
<dbReference type="PROSITE" id="PS51318">
    <property type="entry name" value="TAT"/>
    <property type="match status" value="1"/>
</dbReference>
<keyword evidence="2 11" id="KW-0575">Peroxidase</keyword>
<comment type="cofactor">
    <cofactor evidence="1">
        <name>heme b</name>
        <dbReference type="ChEBI" id="CHEBI:60344"/>
    </cofactor>
</comment>
<feature type="domain" description="Dyp-type peroxidase N-terminal" evidence="9">
    <location>
        <begin position="74"/>
        <end position="125"/>
    </location>
</feature>
<evidence type="ECO:0000259" key="9">
    <source>
        <dbReference type="Pfam" id="PF04261"/>
    </source>
</evidence>
<keyword evidence="12" id="KW-1185">Reference proteome</keyword>
<dbReference type="PANTHER" id="PTHR30521:SF4">
    <property type="entry name" value="DEFERROCHELATASE"/>
    <property type="match status" value="1"/>
</dbReference>
<evidence type="ECO:0000313" key="12">
    <source>
        <dbReference type="Proteomes" id="UP001515943"/>
    </source>
</evidence>
<sequence>MDAHSLTRRAFLAGLAAAGLTACDTPQPAAVAPVHHQPGVLAPSPPAAGVAAYGVTARTRTELIAVLRTVTSRGVTVAVGASLFGDRFGLRAPRRLTTMPKFAGDVLEEQWCHGDLLLQALADTPAQVDLQLADVPGLTLRWRMNGHQLPEERNAFGFKEGAGNPATPQVWAGDDEPACYRGGTYQVVRLIKLAMPTWDHKSTEDQERVFGRRKESGEELPAMLDSHVRRARPAEEKHKILRRGYPFVTEPGQIFVCYQRDPETGFAAAQRRLAGEELEKYLLPFGGGYFFVLPGVDGSKDDYLGRAMVESS</sequence>
<evidence type="ECO:0000313" key="11">
    <source>
        <dbReference type="EMBL" id="NKE62567.1"/>
    </source>
</evidence>
<dbReference type="NCBIfam" id="TIGR01413">
    <property type="entry name" value="Dyp_perox_fam"/>
    <property type="match status" value="1"/>
</dbReference>
<evidence type="ECO:0000256" key="3">
    <source>
        <dbReference type="ARBA" id="ARBA00022617"/>
    </source>
</evidence>
<organism evidence="11 12">
    <name type="scientific">Lentzea indica</name>
    <dbReference type="NCBI Taxonomy" id="2604800"/>
    <lineage>
        <taxon>Bacteria</taxon>
        <taxon>Bacillati</taxon>
        <taxon>Actinomycetota</taxon>
        <taxon>Actinomycetes</taxon>
        <taxon>Pseudonocardiales</taxon>
        <taxon>Pseudonocardiaceae</taxon>
        <taxon>Lentzea</taxon>
    </lineage>
</organism>
<feature type="domain" description="Dyp-type peroxidase C-terminal" evidence="10">
    <location>
        <begin position="151"/>
        <end position="296"/>
    </location>
</feature>
<evidence type="ECO:0000256" key="6">
    <source>
        <dbReference type="ARBA" id="ARBA00023002"/>
    </source>
</evidence>
<evidence type="ECO:0000256" key="1">
    <source>
        <dbReference type="ARBA" id="ARBA00001970"/>
    </source>
</evidence>
<dbReference type="InterPro" id="IPR006311">
    <property type="entry name" value="TAT_signal"/>
</dbReference>
<protein>
    <submittedName>
        <fullName evidence="11">Dyp-type peroxidase</fullName>
    </submittedName>
</protein>
<dbReference type="SUPFAM" id="SSF54909">
    <property type="entry name" value="Dimeric alpha+beta barrel"/>
    <property type="match status" value="1"/>
</dbReference>